<dbReference type="EnsemblPlants" id="PNT61296">
    <property type="protein sequence ID" value="PNT61296"/>
    <property type="gene ID" value="BRADI_5g13335v3"/>
</dbReference>
<name>A0A2K2CGZ2_BRADI</name>
<evidence type="ECO:0000313" key="3">
    <source>
        <dbReference type="EnsemblPlants" id="PNT61296"/>
    </source>
</evidence>
<feature type="domain" description="KIB1-4 beta-propeller" evidence="1">
    <location>
        <begin position="77"/>
        <end position="356"/>
    </location>
</feature>
<dbReference type="InterPro" id="IPR005174">
    <property type="entry name" value="KIB1-4_b-propeller"/>
</dbReference>
<dbReference type="EMBL" id="CM000884">
    <property type="protein sequence ID" value="PNT61296.1"/>
    <property type="molecule type" value="Genomic_DNA"/>
</dbReference>
<dbReference type="PANTHER" id="PTHR34708:SF5">
    <property type="entry name" value="DUF295 DOMAIN-CONTAINING PROTEIN"/>
    <property type="match status" value="1"/>
</dbReference>
<dbReference type="InParanoid" id="A0A2K2CGZ2"/>
<sequence length="407" mass="44209">MEQDAPPHRRWADLDAGVLSRIAYCFDFRDYAFFRVVCTSWRSALPPPDSRPFAPVFPAPGDSNSTDAAGQARVLRRLPSRLAPISRCIGARDGWVALALGTAGPGAGGLKVSLFNPVTGAEIPLDASLCDLRLGGVYEHWAPKVVFAPSPSACDFTAVGICGPKRLAVQRSCGDGKGGYISQAIDTDDDFMHGAFLADIAYRDDGDTVYCLTSRGGVHVLRLNRRRRRRGCSARAVEVRPLMGKGNDNLVLCDGVLYQIWRRPRGAGSVDVPAEDGAWPRKAIRIQEGDVFVRRYDPGRWPYWAEAQDLGGNAVFVGMNDAAAVRGGDGATALRGNCVYYWDRRAGGDYEAVVFDMATGSSARWLPANEAVSSPLWYFLPAGRRHVEPTTEEDTGLEVPCPDNITV</sequence>
<dbReference type="Pfam" id="PF03478">
    <property type="entry name" value="Beta-prop_KIB1-4"/>
    <property type="match status" value="1"/>
</dbReference>
<dbReference type="OrthoDB" id="647705at2759"/>
<reference evidence="2" key="2">
    <citation type="submission" date="2017-06" db="EMBL/GenBank/DDBJ databases">
        <title>WGS assembly of Brachypodium distachyon.</title>
        <authorList>
            <consortium name="The International Brachypodium Initiative"/>
            <person name="Lucas S."/>
            <person name="Harmon-Smith M."/>
            <person name="Lail K."/>
            <person name="Tice H."/>
            <person name="Grimwood J."/>
            <person name="Bruce D."/>
            <person name="Barry K."/>
            <person name="Shu S."/>
            <person name="Lindquist E."/>
            <person name="Wang M."/>
            <person name="Pitluck S."/>
            <person name="Vogel J.P."/>
            <person name="Garvin D.F."/>
            <person name="Mockler T.C."/>
            <person name="Schmutz J."/>
            <person name="Rokhsar D."/>
            <person name="Bevan M.W."/>
        </authorList>
    </citation>
    <scope>NUCLEOTIDE SEQUENCE</scope>
    <source>
        <strain evidence="2">Bd21</strain>
    </source>
</reference>
<keyword evidence="4" id="KW-1185">Reference proteome</keyword>
<proteinExistence type="predicted"/>
<protein>
    <recommendedName>
        <fullName evidence="1">KIB1-4 beta-propeller domain-containing protein</fullName>
    </recommendedName>
</protein>
<dbReference type="FunCoup" id="A0A2K2CGZ2">
    <property type="interactions" value="493"/>
</dbReference>
<dbReference type="Gramene" id="PNT61296">
    <property type="protein sequence ID" value="PNT61296"/>
    <property type="gene ID" value="BRADI_5g13335v3"/>
</dbReference>
<evidence type="ECO:0000313" key="4">
    <source>
        <dbReference type="Proteomes" id="UP000008810"/>
    </source>
</evidence>
<reference evidence="3" key="3">
    <citation type="submission" date="2018-08" db="UniProtKB">
        <authorList>
            <consortium name="EnsemblPlants"/>
        </authorList>
    </citation>
    <scope>IDENTIFICATION</scope>
    <source>
        <strain evidence="3">cv. Bd21</strain>
    </source>
</reference>
<dbReference type="Proteomes" id="UP000008810">
    <property type="component" value="Chromosome 5"/>
</dbReference>
<evidence type="ECO:0000259" key="1">
    <source>
        <dbReference type="Pfam" id="PF03478"/>
    </source>
</evidence>
<dbReference type="PANTHER" id="PTHR34708">
    <property type="entry name" value="OS07G0440000 PROTEIN"/>
    <property type="match status" value="1"/>
</dbReference>
<evidence type="ECO:0000313" key="2">
    <source>
        <dbReference type="EMBL" id="PNT61296.1"/>
    </source>
</evidence>
<gene>
    <name evidence="2" type="ORF">BRADI_5g13335v3</name>
</gene>
<organism evidence="2">
    <name type="scientific">Brachypodium distachyon</name>
    <name type="common">Purple false brome</name>
    <name type="synonym">Trachynia distachya</name>
    <dbReference type="NCBI Taxonomy" id="15368"/>
    <lineage>
        <taxon>Eukaryota</taxon>
        <taxon>Viridiplantae</taxon>
        <taxon>Streptophyta</taxon>
        <taxon>Embryophyta</taxon>
        <taxon>Tracheophyta</taxon>
        <taxon>Spermatophyta</taxon>
        <taxon>Magnoliopsida</taxon>
        <taxon>Liliopsida</taxon>
        <taxon>Poales</taxon>
        <taxon>Poaceae</taxon>
        <taxon>BOP clade</taxon>
        <taxon>Pooideae</taxon>
        <taxon>Stipodae</taxon>
        <taxon>Brachypodieae</taxon>
        <taxon>Brachypodium</taxon>
    </lineage>
</organism>
<accession>A0A2K2CGZ2</accession>
<reference evidence="2 3" key="1">
    <citation type="journal article" date="2010" name="Nature">
        <title>Genome sequencing and analysis of the model grass Brachypodium distachyon.</title>
        <authorList>
            <consortium name="International Brachypodium Initiative"/>
        </authorList>
    </citation>
    <scope>NUCLEOTIDE SEQUENCE [LARGE SCALE GENOMIC DNA]</scope>
    <source>
        <strain evidence="2 3">Bd21</strain>
    </source>
</reference>
<dbReference type="AlphaFoldDB" id="A0A2K2CGZ2"/>